<evidence type="ECO:0008006" key="3">
    <source>
        <dbReference type="Google" id="ProtNLM"/>
    </source>
</evidence>
<dbReference type="SUPFAM" id="SSF56112">
    <property type="entry name" value="Protein kinase-like (PK-like)"/>
    <property type="match status" value="1"/>
</dbReference>
<dbReference type="Gene3D" id="1.10.510.10">
    <property type="entry name" value="Transferase(Phosphotransferase) domain 1"/>
    <property type="match status" value="1"/>
</dbReference>
<reference evidence="1 2" key="1">
    <citation type="submission" date="2015-04" db="EMBL/GenBank/DDBJ databases">
        <title>Complete genome sequence of Schizopora paradoxa KUC8140, a cosmopolitan wood degrader in East Asia.</title>
        <authorList>
            <consortium name="DOE Joint Genome Institute"/>
            <person name="Min B."/>
            <person name="Park H."/>
            <person name="Jang Y."/>
            <person name="Kim J.-J."/>
            <person name="Kim K.H."/>
            <person name="Pangilinan J."/>
            <person name="Lipzen A."/>
            <person name="Riley R."/>
            <person name="Grigoriev I.V."/>
            <person name="Spatafora J.W."/>
            <person name="Choi I.-G."/>
        </authorList>
    </citation>
    <scope>NUCLEOTIDE SEQUENCE [LARGE SCALE GENOMIC DNA]</scope>
    <source>
        <strain evidence="1 2">KUC8140</strain>
    </source>
</reference>
<organism evidence="1 2">
    <name type="scientific">Schizopora paradoxa</name>
    <dbReference type="NCBI Taxonomy" id="27342"/>
    <lineage>
        <taxon>Eukaryota</taxon>
        <taxon>Fungi</taxon>
        <taxon>Dikarya</taxon>
        <taxon>Basidiomycota</taxon>
        <taxon>Agaricomycotina</taxon>
        <taxon>Agaricomycetes</taxon>
        <taxon>Hymenochaetales</taxon>
        <taxon>Schizoporaceae</taxon>
        <taxon>Schizopora</taxon>
    </lineage>
</organism>
<dbReference type="InParanoid" id="A0A0H2RHR4"/>
<sequence length="98" mass="11361">MTFYEIMTEDQPFQETSFCDAELYDNIATKGLRPQHPGLLAEDRGLSPIMWAMMTQCWSENSKERPSASQIANHIDQLIDVEQKRSKVAGLHNVYNWR</sequence>
<dbReference type="InterPro" id="IPR011009">
    <property type="entry name" value="Kinase-like_dom_sf"/>
</dbReference>
<evidence type="ECO:0000313" key="2">
    <source>
        <dbReference type="Proteomes" id="UP000053477"/>
    </source>
</evidence>
<evidence type="ECO:0000313" key="1">
    <source>
        <dbReference type="EMBL" id="KLO11132.1"/>
    </source>
</evidence>
<dbReference type="OrthoDB" id="60033at2759"/>
<protein>
    <recommendedName>
        <fullName evidence="3">Serine-threonine/tyrosine-protein kinase catalytic domain-containing protein</fullName>
    </recommendedName>
</protein>
<dbReference type="AlphaFoldDB" id="A0A0H2RHR4"/>
<dbReference type="EMBL" id="KQ086008">
    <property type="protein sequence ID" value="KLO11132.1"/>
    <property type="molecule type" value="Genomic_DNA"/>
</dbReference>
<dbReference type="Proteomes" id="UP000053477">
    <property type="component" value="Unassembled WGS sequence"/>
</dbReference>
<gene>
    <name evidence="1" type="ORF">SCHPADRAFT_906290</name>
</gene>
<proteinExistence type="predicted"/>
<accession>A0A0H2RHR4</accession>
<name>A0A0H2RHR4_9AGAM</name>
<keyword evidence="2" id="KW-1185">Reference proteome</keyword>